<accession>A0A7X2ZR04</accession>
<proteinExistence type="predicted"/>
<dbReference type="RefSeq" id="WP_155598771.1">
    <property type="nucleotide sequence ID" value="NZ_RCNR01000004.1"/>
</dbReference>
<keyword evidence="2" id="KW-1185">Reference proteome</keyword>
<protein>
    <recommendedName>
        <fullName evidence="3">WG repeat protein</fullName>
    </recommendedName>
</protein>
<name>A0A7X2ZR04_9FLAO</name>
<dbReference type="Proteomes" id="UP000540519">
    <property type="component" value="Unassembled WGS sequence"/>
</dbReference>
<sequence>MIYFKKRLVLFISLGFLYQSYGQEKQQYNGPLQVGAYKGKAAYSYVVQEQDTLYNGTFQLQSSNLGALVEKEDSSFLIDGNFDKGTPNGTWYFQFGEFQTESESKLVGYEYRVLISGRQEESKGKLVNGKPNGKWTYEANQIKSSEVEKTLFKSVINFQNGIPQQSFQIENDSTVLIGRFLRNGLAHDEWTSYTANAIDDTENWIFDEGVLKKIVTVTDGLTNEITVFDAYPSYKTIPLSEGYLDLLKATITTKSSVNFKTGVSEVLSKNNGYYKKLNGILNQMGPSSLTPNFKVKVPFYALDSLQIETIDQIAKDYKAAQAISDTLLNNSHLNIVRRSDADAQYRYEVVKKIDADFLQPLNTFVKYKEEAILEYIEFPKLIQQLWPSGKPSTSIEVAIDSSEAAKTFALPNTESYNFSGNTTKSVAAIAEYAKLSLENVMASLSDRLTNEARLQELNGLEKDLIAANDTLVQKVDSLQPGLPLDYKAPLENLKNLADGLLGDYALLKNPEKKLAFGKKLKDCLAELQDLTDVLGDLPHTSQEIEKLYQDAIWNPFMATVMQEGVKKRITSAYNEILIPHFLEEAAAANCEKVKPLTEQIVHTNSRMVKLREGDTKKLERKLRKEKNPQEVMKLLHEQSIAKEK</sequence>
<organism evidence="1 2">
    <name type="scientific">Zobellia amurskyensis</name>
    <dbReference type="NCBI Taxonomy" id="248905"/>
    <lineage>
        <taxon>Bacteria</taxon>
        <taxon>Pseudomonadati</taxon>
        <taxon>Bacteroidota</taxon>
        <taxon>Flavobacteriia</taxon>
        <taxon>Flavobacteriales</taxon>
        <taxon>Flavobacteriaceae</taxon>
        <taxon>Zobellia</taxon>
    </lineage>
</organism>
<gene>
    <name evidence="1" type="ORF">D9O36_02895</name>
</gene>
<evidence type="ECO:0000313" key="2">
    <source>
        <dbReference type="Proteomes" id="UP000540519"/>
    </source>
</evidence>
<dbReference type="OrthoDB" id="831785at2"/>
<dbReference type="EMBL" id="RCNR01000004">
    <property type="protein sequence ID" value="MUH34779.1"/>
    <property type="molecule type" value="Genomic_DNA"/>
</dbReference>
<evidence type="ECO:0000313" key="1">
    <source>
        <dbReference type="EMBL" id="MUH34779.1"/>
    </source>
</evidence>
<comment type="caution">
    <text evidence="1">The sequence shown here is derived from an EMBL/GenBank/DDBJ whole genome shotgun (WGS) entry which is preliminary data.</text>
</comment>
<evidence type="ECO:0008006" key="3">
    <source>
        <dbReference type="Google" id="ProtNLM"/>
    </source>
</evidence>
<reference evidence="1 2" key="1">
    <citation type="journal article" date="2019" name="Mar. Drugs">
        <title>Comparative Genomics and CAZyme Genome Repertoires of Marine Zobellia amurskyensis KMM 3526(T) and Zobellia laminariae KMM 3676(T).</title>
        <authorList>
            <person name="Chernysheva N."/>
            <person name="Bystritskaya E."/>
            <person name="Stenkova A."/>
            <person name="Golovkin I."/>
            <person name="Nedashkovskaya O."/>
            <person name="Isaeva M."/>
        </authorList>
    </citation>
    <scope>NUCLEOTIDE SEQUENCE [LARGE SCALE GENOMIC DNA]</scope>
    <source>
        <strain evidence="1 2">KMM 3526</strain>
    </source>
</reference>
<dbReference type="AlphaFoldDB" id="A0A7X2ZR04"/>